<gene>
    <name evidence="9" type="ORF">MMYC01_208302</name>
</gene>
<evidence type="ECO:0000259" key="8">
    <source>
        <dbReference type="Pfam" id="PF20684"/>
    </source>
</evidence>
<comment type="caution">
    <text evidence="9">The sequence shown here is derived from an EMBL/GenBank/DDBJ whole genome shotgun (WGS) entry which is preliminary data.</text>
</comment>
<dbReference type="InterPro" id="IPR049326">
    <property type="entry name" value="Rhodopsin_dom_fungi"/>
</dbReference>
<dbReference type="Pfam" id="PF20684">
    <property type="entry name" value="Fung_rhodopsin"/>
    <property type="match status" value="1"/>
</dbReference>
<feature type="transmembrane region" description="Helical" evidence="7">
    <location>
        <begin position="211"/>
        <end position="233"/>
    </location>
</feature>
<reference evidence="9 10" key="1">
    <citation type="journal article" date="2016" name="Genome Announc.">
        <title>Genome Sequence of Madurella mycetomatis mm55, Isolated from a Human Mycetoma Case in Sudan.</title>
        <authorList>
            <person name="Smit S."/>
            <person name="Derks M.F."/>
            <person name="Bervoets S."/>
            <person name="Fahal A."/>
            <person name="van Leeuwen W."/>
            <person name="van Belkum A."/>
            <person name="van de Sande W.W."/>
        </authorList>
    </citation>
    <scope>NUCLEOTIDE SEQUENCE [LARGE SCALE GENOMIC DNA]</scope>
    <source>
        <strain evidence="10">mm55</strain>
    </source>
</reference>
<protein>
    <recommendedName>
        <fullName evidence="8">Rhodopsin domain-containing protein</fullName>
    </recommendedName>
</protein>
<evidence type="ECO:0000256" key="5">
    <source>
        <dbReference type="ARBA" id="ARBA00038359"/>
    </source>
</evidence>
<keyword evidence="10" id="KW-1185">Reference proteome</keyword>
<keyword evidence="3 7" id="KW-1133">Transmembrane helix</keyword>
<evidence type="ECO:0000256" key="7">
    <source>
        <dbReference type="SAM" id="Phobius"/>
    </source>
</evidence>
<name>A0A175VVW3_9PEZI</name>
<dbReference type="GO" id="GO:0016020">
    <property type="term" value="C:membrane"/>
    <property type="evidence" value="ECO:0007669"/>
    <property type="project" value="UniProtKB-SubCell"/>
</dbReference>
<feature type="compositionally biased region" description="Polar residues" evidence="6">
    <location>
        <begin position="337"/>
        <end position="354"/>
    </location>
</feature>
<feature type="transmembrane region" description="Helical" evidence="7">
    <location>
        <begin position="39"/>
        <end position="59"/>
    </location>
</feature>
<feature type="transmembrane region" description="Helical" evidence="7">
    <location>
        <begin position="177"/>
        <end position="199"/>
    </location>
</feature>
<evidence type="ECO:0000256" key="4">
    <source>
        <dbReference type="ARBA" id="ARBA00023136"/>
    </source>
</evidence>
<dbReference type="STRING" id="100816.A0A175VVW3"/>
<keyword evidence="2 7" id="KW-0812">Transmembrane</keyword>
<proteinExistence type="inferred from homology"/>
<feature type="region of interest" description="Disordered" evidence="6">
    <location>
        <begin position="303"/>
        <end position="354"/>
    </location>
</feature>
<comment type="similarity">
    <text evidence="5">Belongs to the SAT4 family.</text>
</comment>
<dbReference type="OrthoDB" id="3648173at2759"/>
<sequence length="354" mass="38963">MVTDPDWGQYNFTGNFTPPTNASFWPPIPPNPGRSLQPDIAACAVITFLISSTFVALRFYTRGWLNHILGASDWCILPALLCAAGVTASALEQVARGAGKHAWEVDIFGLPDFERAAWYGILFYNLSLVFSRISILLLYKRIFTFTWIKKAIQVALRLSGTGGLFWTTFVYCQPINLWWANAGLHLASDLVVMALPMPVLSSLKLPRRQKYAVVGVFALGFSVCVFSVVRLVALVDVTEMHSLDPTYTAAQMMYWTSVEVNAAISCACIMTLKPFIQRIFPRLFPSKGIRTQSLQWITPVTGSSSNNGSNIRNSRQSFGHAQSNDGGGGAASSNNSLRQHLSRQSQVSGSEHSQ</sequence>
<evidence type="ECO:0000256" key="2">
    <source>
        <dbReference type="ARBA" id="ARBA00022692"/>
    </source>
</evidence>
<feature type="transmembrane region" description="Helical" evidence="7">
    <location>
        <begin position="151"/>
        <end position="171"/>
    </location>
</feature>
<feature type="compositionally biased region" description="Low complexity" evidence="6">
    <location>
        <begin position="303"/>
        <end position="324"/>
    </location>
</feature>
<dbReference type="PANTHER" id="PTHR33048:SF47">
    <property type="entry name" value="INTEGRAL MEMBRANE PROTEIN-RELATED"/>
    <property type="match status" value="1"/>
</dbReference>
<organism evidence="9 10">
    <name type="scientific">Madurella mycetomatis</name>
    <dbReference type="NCBI Taxonomy" id="100816"/>
    <lineage>
        <taxon>Eukaryota</taxon>
        <taxon>Fungi</taxon>
        <taxon>Dikarya</taxon>
        <taxon>Ascomycota</taxon>
        <taxon>Pezizomycotina</taxon>
        <taxon>Sordariomycetes</taxon>
        <taxon>Sordariomycetidae</taxon>
        <taxon>Sordariales</taxon>
        <taxon>Sordariales incertae sedis</taxon>
        <taxon>Madurella</taxon>
    </lineage>
</organism>
<evidence type="ECO:0000313" key="10">
    <source>
        <dbReference type="Proteomes" id="UP000078237"/>
    </source>
</evidence>
<evidence type="ECO:0000256" key="6">
    <source>
        <dbReference type="SAM" id="MobiDB-lite"/>
    </source>
</evidence>
<feature type="domain" description="Rhodopsin" evidence="8">
    <location>
        <begin position="57"/>
        <end position="278"/>
    </location>
</feature>
<evidence type="ECO:0000256" key="1">
    <source>
        <dbReference type="ARBA" id="ARBA00004141"/>
    </source>
</evidence>
<dbReference type="Proteomes" id="UP000078237">
    <property type="component" value="Unassembled WGS sequence"/>
</dbReference>
<evidence type="ECO:0000256" key="3">
    <source>
        <dbReference type="ARBA" id="ARBA00022989"/>
    </source>
</evidence>
<evidence type="ECO:0000313" key="9">
    <source>
        <dbReference type="EMBL" id="KXX75687.1"/>
    </source>
</evidence>
<dbReference type="InterPro" id="IPR052337">
    <property type="entry name" value="SAT4-like"/>
</dbReference>
<dbReference type="AlphaFoldDB" id="A0A175VVW3"/>
<feature type="transmembrane region" description="Helical" evidence="7">
    <location>
        <begin position="253"/>
        <end position="272"/>
    </location>
</feature>
<feature type="transmembrane region" description="Helical" evidence="7">
    <location>
        <begin position="116"/>
        <end position="139"/>
    </location>
</feature>
<dbReference type="PANTHER" id="PTHR33048">
    <property type="entry name" value="PTH11-LIKE INTEGRAL MEMBRANE PROTEIN (AFU_ORTHOLOGUE AFUA_5G11245)"/>
    <property type="match status" value="1"/>
</dbReference>
<keyword evidence="4 7" id="KW-0472">Membrane</keyword>
<feature type="transmembrane region" description="Helical" evidence="7">
    <location>
        <begin position="71"/>
        <end position="91"/>
    </location>
</feature>
<comment type="subcellular location">
    <subcellularLocation>
        <location evidence="1">Membrane</location>
        <topology evidence="1">Multi-pass membrane protein</topology>
    </subcellularLocation>
</comment>
<dbReference type="EMBL" id="LCTW02000254">
    <property type="protein sequence ID" value="KXX75687.1"/>
    <property type="molecule type" value="Genomic_DNA"/>
</dbReference>
<accession>A0A175VVW3</accession>
<dbReference type="VEuPathDB" id="FungiDB:MMYC01_208302"/>